<accession>A0A1M5M243</accession>
<evidence type="ECO:0000259" key="7">
    <source>
        <dbReference type="Pfam" id="PF05425"/>
    </source>
</evidence>
<reference evidence="9" key="1">
    <citation type="submission" date="2016-11" db="EMBL/GenBank/DDBJ databases">
        <authorList>
            <person name="Varghese N."/>
            <person name="Submissions S."/>
        </authorList>
    </citation>
    <scope>NUCLEOTIDE SEQUENCE [LARGE SCALE GENOMIC DNA]</scope>
    <source>
        <strain evidence="9">CGMCC 1.8995</strain>
    </source>
</reference>
<organism evidence="8 9">
    <name type="scientific">Marisediminitalea aggregata</name>
    <dbReference type="NCBI Taxonomy" id="634436"/>
    <lineage>
        <taxon>Bacteria</taxon>
        <taxon>Pseudomonadati</taxon>
        <taxon>Pseudomonadota</taxon>
        <taxon>Gammaproteobacteria</taxon>
        <taxon>Alteromonadales</taxon>
        <taxon>Alteromonadaceae</taxon>
        <taxon>Marisediminitalea</taxon>
    </lineage>
</organism>
<keyword evidence="6" id="KW-0997">Cell inner membrane</keyword>
<sequence length="295" mass="31738">MIVIVDTLFWPATLVLSKWVVYISMIVVLGSFYWQHAVGDVFTQRIVLTRRGLGYAAFAGLVAVAVHFFSQVGMLADDGLQGALSSFMIQIVWSTGAGDATCWRAAGFVLALLALCIPKQLSVAKSAEVLLHVAATAALVGAFLFTGHTADMSPIFGALLTTHVLIAVWWFGALLPMRKACRTDSVEVLLPWLVRFGEQASVLVSVLVFVGGILAYFIVGSLHNLLFTGYGWLLMAKILTFCVILLLAARHKLSLVPSMQSSRNTQQFVASLNIEIIVAAALLLVTAVLTSLVGV</sequence>
<comment type="function">
    <text evidence="6">Involved in copper resistance.</text>
</comment>
<protein>
    <recommendedName>
        <fullName evidence="6">Copper resistance protein D</fullName>
    </recommendedName>
</protein>
<dbReference type="Pfam" id="PF05425">
    <property type="entry name" value="CopD"/>
    <property type="match status" value="1"/>
</dbReference>
<gene>
    <name evidence="8" type="ORF">SAMN05216361_2860</name>
</gene>
<comment type="similarity">
    <text evidence="6">Belongs to the CopD family.</text>
</comment>
<evidence type="ECO:0000256" key="1">
    <source>
        <dbReference type="ARBA" id="ARBA00004651"/>
    </source>
</evidence>
<dbReference type="InterPro" id="IPR032694">
    <property type="entry name" value="CopC/D"/>
</dbReference>
<feature type="transmembrane region" description="Helical" evidence="6">
    <location>
        <begin position="55"/>
        <end position="76"/>
    </location>
</feature>
<dbReference type="STRING" id="634436.SAMN05216361_2860"/>
<feature type="transmembrane region" description="Helical" evidence="6">
    <location>
        <begin position="129"/>
        <end position="149"/>
    </location>
</feature>
<dbReference type="InterPro" id="IPR008457">
    <property type="entry name" value="Cu-R_CopD_dom"/>
</dbReference>
<evidence type="ECO:0000313" key="8">
    <source>
        <dbReference type="EMBL" id="SHG70763.1"/>
    </source>
</evidence>
<feature type="transmembrane region" description="Helical" evidence="6">
    <location>
        <begin position="230"/>
        <end position="249"/>
    </location>
</feature>
<dbReference type="GO" id="GO:0005886">
    <property type="term" value="C:plasma membrane"/>
    <property type="evidence" value="ECO:0007669"/>
    <property type="project" value="UniProtKB-SubCell"/>
</dbReference>
<dbReference type="PANTHER" id="PTHR34820">
    <property type="entry name" value="INNER MEMBRANE PROTEIN YEBZ"/>
    <property type="match status" value="1"/>
</dbReference>
<evidence type="ECO:0000256" key="5">
    <source>
        <dbReference type="ARBA" id="ARBA00023136"/>
    </source>
</evidence>
<evidence type="ECO:0000313" key="9">
    <source>
        <dbReference type="Proteomes" id="UP000184520"/>
    </source>
</evidence>
<evidence type="ECO:0000256" key="6">
    <source>
        <dbReference type="RuleBase" id="RU369037"/>
    </source>
</evidence>
<dbReference type="AlphaFoldDB" id="A0A1M5M243"/>
<evidence type="ECO:0000256" key="2">
    <source>
        <dbReference type="ARBA" id="ARBA00022475"/>
    </source>
</evidence>
<dbReference type="GO" id="GO:0006825">
    <property type="term" value="P:copper ion transport"/>
    <property type="evidence" value="ECO:0007669"/>
    <property type="project" value="InterPro"/>
</dbReference>
<keyword evidence="4 6" id="KW-1133">Transmembrane helix</keyword>
<proteinExistence type="inferred from homology"/>
<feature type="transmembrane region" description="Helical" evidence="6">
    <location>
        <begin position="96"/>
        <end position="117"/>
    </location>
</feature>
<feature type="domain" description="Copper resistance protein D" evidence="7">
    <location>
        <begin position="193"/>
        <end position="289"/>
    </location>
</feature>
<evidence type="ECO:0000256" key="3">
    <source>
        <dbReference type="ARBA" id="ARBA00022692"/>
    </source>
</evidence>
<dbReference type="PANTHER" id="PTHR34820:SF4">
    <property type="entry name" value="INNER MEMBRANE PROTEIN YEBZ"/>
    <property type="match status" value="1"/>
</dbReference>
<keyword evidence="6" id="KW-0186">Copper</keyword>
<name>A0A1M5M243_9ALTE</name>
<evidence type="ECO:0000256" key="4">
    <source>
        <dbReference type="ARBA" id="ARBA00022989"/>
    </source>
</evidence>
<feature type="transmembrane region" description="Helical" evidence="6">
    <location>
        <begin position="12"/>
        <end position="34"/>
    </location>
</feature>
<keyword evidence="2 6" id="KW-1003">Cell membrane</keyword>
<feature type="transmembrane region" description="Helical" evidence="6">
    <location>
        <begin position="270"/>
        <end position="293"/>
    </location>
</feature>
<keyword evidence="3 6" id="KW-0812">Transmembrane</keyword>
<dbReference type="EMBL" id="FQWD01000004">
    <property type="protein sequence ID" value="SHG70763.1"/>
    <property type="molecule type" value="Genomic_DNA"/>
</dbReference>
<keyword evidence="9" id="KW-1185">Reference proteome</keyword>
<feature type="transmembrane region" description="Helical" evidence="6">
    <location>
        <begin position="196"/>
        <end position="218"/>
    </location>
</feature>
<feature type="transmembrane region" description="Helical" evidence="6">
    <location>
        <begin position="155"/>
        <end position="175"/>
    </location>
</feature>
<dbReference type="GO" id="GO:0046688">
    <property type="term" value="P:response to copper ion"/>
    <property type="evidence" value="ECO:0007669"/>
    <property type="project" value="UniProtKB-UniRule"/>
</dbReference>
<keyword evidence="5 6" id="KW-0472">Membrane</keyword>
<comment type="subcellular location">
    <subcellularLocation>
        <location evidence="6">Cell inner membrane</location>
        <topology evidence="6">Multi-pass membrane protein</topology>
    </subcellularLocation>
    <subcellularLocation>
        <location evidence="1">Cell membrane</location>
        <topology evidence="1">Multi-pass membrane protein</topology>
    </subcellularLocation>
</comment>
<dbReference type="Proteomes" id="UP000184520">
    <property type="component" value="Unassembled WGS sequence"/>
</dbReference>